<name>A0A1X9SQF6_9BACT</name>
<dbReference type="EMBL" id="CP018788">
    <property type="protein sequence ID" value="ARQ98440.1"/>
    <property type="molecule type" value="Genomic_DNA"/>
</dbReference>
<dbReference type="STRING" id="1660064.CIGN_0109"/>
<dbReference type="Proteomes" id="UP000194309">
    <property type="component" value="Chromosome"/>
</dbReference>
<proteinExistence type="predicted"/>
<reference evidence="1 2" key="1">
    <citation type="journal article" date="2017" name="Genome Biol. Evol.">
        <title>Comparative Genomic Analysis Identifies a Campylobacter Clade Deficient in Selenium Metabolism.</title>
        <authorList>
            <person name="Miller W.G."/>
            <person name="Yee E."/>
            <person name="Lopes B.S."/>
            <person name="Chapman M.H."/>
            <person name="Huynh S."/>
            <person name="Bono J.L."/>
            <person name="Parker C.T."/>
            <person name="Strachan N.J.C."/>
            <person name="Forbes K.J."/>
        </authorList>
    </citation>
    <scope>NUCLEOTIDE SEQUENCE [LARGE SCALE GENOMIC DNA]</scope>
    <source>
        <strain evidence="1 2">NCTC 13003</strain>
    </source>
</reference>
<protein>
    <submittedName>
        <fullName evidence="1">Uncharacterized protein</fullName>
    </submittedName>
</protein>
<dbReference type="OrthoDB" id="5361322at2"/>
<sequence length="272" mass="32539">MIQKRLAIQFFGHTRTYKKTYESFFKNIVEPNLKDGWQIDIFIHTWDMSSSSDRSWHNGQDLFDINLLSQNDIDDIKRVYKPKKLLVEHLQEGAHGGGESKKRGNRLRESYEKENSIKYDYILYTRMDILFASPLNIQRYIDLYTKGSMKNFPLPQKHCFAAFNPFVRMPVIDIRYINEGDIVYFTNYPHNDFEPDKCLELFIIMIDYKLYRDFFLQRRDFILGYNSSLAAKLKIEQDKLSKAMIANSKSIWGYIRMPYVLSYIKDMYKRNK</sequence>
<evidence type="ECO:0000313" key="1">
    <source>
        <dbReference type="EMBL" id="ARQ98440.1"/>
    </source>
</evidence>
<evidence type="ECO:0000313" key="2">
    <source>
        <dbReference type="Proteomes" id="UP000194309"/>
    </source>
</evidence>
<gene>
    <name evidence="1" type="ORF">CIGN_0109</name>
</gene>
<accession>A0A1X9SQF6</accession>
<organism evidence="1 2">
    <name type="scientific">Campylobacter devanensis</name>
    <dbReference type="NCBI Taxonomy" id="3161138"/>
    <lineage>
        <taxon>Bacteria</taxon>
        <taxon>Pseudomonadati</taxon>
        <taxon>Campylobacterota</taxon>
        <taxon>Epsilonproteobacteria</taxon>
        <taxon>Campylobacterales</taxon>
        <taxon>Campylobacteraceae</taxon>
        <taxon>Campylobacter</taxon>
    </lineage>
</organism>
<accession>A0A381D6P6</accession>
<keyword evidence="2" id="KW-1185">Reference proteome</keyword>
<dbReference type="KEGG" id="cdev:CIGN_0109"/>
<dbReference type="AlphaFoldDB" id="A0A1X9SQF6"/>